<accession>A0ABQ8T169</accession>
<sequence>PLLVVRREFPYHRWEPIYIGTNREPLYSEQLTWEGQQDKMTQMNEMCLMGYRFVILDGAFLIHTPGIKRRSDITVERTAWRHPHERHNIKMYHSITMRMMRKYGANTRCKL</sequence>
<evidence type="ECO:0000313" key="2">
    <source>
        <dbReference type="Proteomes" id="UP001148838"/>
    </source>
</evidence>
<organism evidence="1 2">
    <name type="scientific">Periplaneta americana</name>
    <name type="common">American cockroach</name>
    <name type="synonym">Blatta americana</name>
    <dbReference type="NCBI Taxonomy" id="6978"/>
    <lineage>
        <taxon>Eukaryota</taxon>
        <taxon>Metazoa</taxon>
        <taxon>Ecdysozoa</taxon>
        <taxon>Arthropoda</taxon>
        <taxon>Hexapoda</taxon>
        <taxon>Insecta</taxon>
        <taxon>Pterygota</taxon>
        <taxon>Neoptera</taxon>
        <taxon>Polyneoptera</taxon>
        <taxon>Dictyoptera</taxon>
        <taxon>Blattodea</taxon>
        <taxon>Blattoidea</taxon>
        <taxon>Blattidae</taxon>
        <taxon>Blattinae</taxon>
        <taxon>Periplaneta</taxon>
    </lineage>
</organism>
<dbReference type="EMBL" id="JAJSOF020000017">
    <property type="protein sequence ID" value="KAJ4439672.1"/>
    <property type="molecule type" value="Genomic_DNA"/>
</dbReference>
<proteinExistence type="predicted"/>
<gene>
    <name evidence="1" type="ORF">ANN_07800</name>
</gene>
<name>A0ABQ8T169_PERAM</name>
<dbReference type="PANTHER" id="PTHR47412">
    <property type="entry name" value="FI01434P-RELATED"/>
    <property type="match status" value="1"/>
</dbReference>
<keyword evidence="2" id="KW-1185">Reference proteome</keyword>
<dbReference type="Pfam" id="PF13896">
    <property type="entry name" value="Glyco_transf_49"/>
    <property type="match status" value="1"/>
</dbReference>
<dbReference type="Proteomes" id="UP001148838">
    <property type="component" value="Unassembled WGS sequence"/>
</dbReference>
<feature type="non-terminal residue" evidence="1">
    <location>
        <position position="1"/>
    </location>
</feature>
<reference evidence="1 2" key="1">
    <citation type="journal article" date="2022" name="Allergy">
        <title>Genome assembly and annotation of Periplaneta americana reveal a comprehensive cockroach allergen profile.</title>
        <authorList>
            <person name="Wang L."/>
            <person name="Xiong Q."/>
            <person name="Saelim N."/>
            <person name="Wang L."/>
            <person name="Nong W."/>
            <person name="Wan A.T."/>
            <person name="Shi M."/>
            <person name="Liu X."/>
            <person name="Cao Q."/>
            <person name="Hui J.H.L."/>
            <person name="Sookrung N."/>
            <person name="Leung T.F."/>
            <person name="Tungtrongchitr A."/>
            <person name="Tsui S.K.W."/>
        </authorList>
    </citation>
    <scope>NUCLEOTIDE SEQUENCE [LARGE SCALE GENOMIC DNA]</scope>
    <source>
        <strain evidence="1">PWHHKU_190912</strain>
    </source>
</reference>
<evidence type="ECO:0000313" key="1">
    <source>
        <dbReference type="EMBL" id="KAJ4439672.1"/>
    </source>
</evidence>
<comment type="caution">
    <text evidence="1">The sequence shown here is derived from an EMBL/GenBank/DDBJ whole genome shotgun (WGS) entry which is preliminary data.</text>
</comment>
<dbReference type="PANTHER" id="PTHR47412:SF1">
    <property type="entry name" value="FI01434P-RELATED"/>
    <property type="match status" value="1"/>
</dbReference>
<protein>
    <submittedName>
        <fullName evidence="1">Uncharacterized protein</fullName>
    </submittedName>
</protein>